<dbReference type="Pfam" id="PF01047">
    <property type="entry name" value="MarR"/>
    <property type="match status" value="1"/>
</dbReference>
<evidence type="ECO:0000313" key="6">
    <source>
        <dbReference type="Proteomes" id="UP000190667"/>
    </source>
</evidence>
<dbReference type="EMBL" id="MRUL01000007">
    <property type="protein sequence ID" value="OON39739.1"/>
    <property type="molecule type" value="Genomic_DNA"/>
</dbReference>
<proteinExistence type="predicted"/>
<dbReference type="SMART" id="SM00347">
    <property type="entry name" value="HTH_MARR"/>
    <property type="match status" value="1"/>
</dbReference>
<evidence type="ECO:0000313" key="5">
    <source>
        <dbReference type="EMBL" id="OON39739.1"/>
    </source>
</evidence>
<name>A0A1S8YKW6_9GAMM</name>
<dbReference type="PROSITE" id="PS01117">
    <property type="entry name" value="HTH_MARR_1"/>
    <property type="match status" value="1"/>
</dbReference>
<dbReference type="STRING" id="1926881.BTJ39_11915"/>
<evidence type="ECO:0000256" key="1">
    <source>
        <dbReference type="ARBA" id="ARBA00023015"/>
    </source>
</evidence>
<dbReference type="OrthoDB" id="6195716at2"/>
<keyword evidence="6" id="KW-1185">Reference proteome</keyword>
<reference evidence="5 6" key="1">
    <citation type="submission" date="2016-12" db="EMBL/GenBank/DDBJ databases">
        <title>Izhakiella australiana sp. nov. of genus Izhakiella isolated from Australian desert.</title>
        <authorList>
            <person name="Ji M."/>
        </authorList>
    </citation>
    <scope>NUCLEOTIDE SEQUENCE [LARGE SCALE GENOMIC DNA]</scope>
    <source>
        <strain evidence="5 6">D4N98</strain>
    </source>
</reference>
<dbReference type="PANTHER" id="PTHR33164">
    <property type="entry name" value="TRANSCRIPTIONAL REGULATOR, MARR FAMILY"/>
    <property type="match status" value="1"/>
</dbReference>
<accession>A0A1S8YKW6</accession>
<dbReference type="InterPro" id="IPR023187">
    <property type="entry name" value="Tscrpt_reg_MarR-type_CS"/>
</dbReference>
<keyword evidence="1" id="KW-0805">Transcription regulation</keyword>
<feature type="domain" description="HTH marR-type" evidence="4">
    <location>
        <begin position="11"/>
        <end position="143"/>
    </location>
</feature>
<dbReference type="PROSITE" id="PS50995">
    <property type="entry name" value="HTH_MARR_2"/>
    <property type="match status" value="1"/>
</dbReference>
<dbReference type="PRINTS" id="PR00598">
    <property type="entry name" value="HTHMARR"/>
</dbReference>
<dbReference type="GO" id="GO:0006950">
    <property type="term" value="P:response to stress"/>
    <property type="evidence" value="ECO:0007669"/>
    <property type="project" value="TreeGrafter"/>
</dbReference>
<dbReference type="InterPro" id="IPR000835">
    <property type="entry name" value="HTH_MarR-typ"/>
</dbReference>
<dbReference type="PANTHER" id="PTHR33164:SF43">
    <property type="entry name" value="HTH-TYPE TRANSCRIPTIONAL REPRESSOR YETL"/>
    <property type="match status" value="1"/>
</dbReference>
<evidence type="ECO:0000256" key="3">
    <source>
        <dbReference type="ARBA" id="ARBA00023163"/>
    </source>
</evidence>
<dbReference type="Proteomes" id="UP000190667">
    <property type="component" value="Unassembled WGS sequence"/>
</dbReference>
<dbReference type="GO" id="GO:0003677">
    <property type="term" value="F:DNA binding"/>
    <property type="evidence" value="ECO:0007669"/>
    <property type="project" value="UniProtKB-KW"/>
</dbReference>
<dbReference type="Gene3D" id="1.10.10.10">
    <property type="entry name" value="Winged helix-like DNA-binding domain superfamily/Winged helix DNA-binding domain"/>
    <property type="match status" value="1"/>
</dbReference>
<dbReference type="RefSeq" id="WP_078002926.1">
    <property type="nucleotide sequence ID" value="NZ_MRUL01000007.1"/>
</dbReference>
<dbReference type="AlphaFoldDB" id="A0A1S8YKW6"/>
<keyword evidence="2" id="KW-0238">DNA-binding</keyword>
<keyword evidence="3" id="KW-0804">Transcription</keyword>
<sequence length="151" mass="17232">MRNTADSFNLEQNLGLLIHLANQFKDQLISNYFSPADITAAQFKVLISVYKGFTSPGEIRKNLMMDAGAMSRMIERMVKRDLIQRFTNPQDKRQVILALSEKGHEICRRFQHDAPTTIISQLTARLTDEESHLLAELLSKMLPENATQSPR</sequence>
<evidence type="ECO:0000256" key="2">
    <source>
        <dbReference type="ARBA" id="ARBA00023125"/>
    </source>
</evidence>
<dbReference type="SUPFAM" id="SSF46785">
    <property type="entry name" value="Winged helix' DNA-binding domain"/>
    <property type="match status" value="1"/>
</dbReference>
<evidence type="ECO:0000259" key="4">
    <source>
        <dbReference type="PROSITE" id="PS50995"/>
    </source>
</evidence>
<dbReference type="InterPro" id="IPR036390">
    <property type="entry name" value="WH_DNA-bd_sf"/>
</dbReference>
<protein>
    <submittedName>
        <fullName evidence="5">MarR family transcriptional regulator</fullName>
    </submittedName>
</protein>
<organism evidence="5 6">
    <name type="scientific">Izhakiella australiensis</name>
    <dbReference type="NCBI Taxonomy" id="1926881"/>
    <lineage>
        <taxon>Bacteria</taxon>
        <taxon>Pseudomonadati</taxon>
        <taxon>Pseudomonadota</taxon>
        <taxon>Gammaproteobacteria</taxon>
        <taxon>Enterobacterales</taxon>
        <taxon>Erwiniaceae</taxon>
        <taxon>Izhakiella</taxon>
    </lineage>
</organism>
<gene>
    <name evidence="5" type="ORF">BTJ39_11915</name>
</gene>
<dbReference type="GO" id="GO:0003700">
    <property type="term" value="F:DNA-binding transcription factor activity"/>
    <property type="evidence" value="ECO:0007669"/>
    <property type="project" value="InterPro"/>
</dbReference>
<dbReference type="InterPro" id="IPR036388">
    <property type="entry name" value="WH-like_DNA-bd_sf"/>
</dbReference>
<dbReference type="InterPro" id="IPR039422">
    <property type="entry name" value="MarR/SlyA-like"/>
</dbReference>
<comment type="caution">
    <text evidence="5">The sequence shown here is derived from an EMBL/GenBank/DDBJ whole genome shotgun (WGS) entry which is preliminary data.</text>
</comment>